<name>A0A9W8I0L1_9FUNG</name>
<dbReference type="EMBL" id="JANBUO010000302">
    <property type="protein sequence ID" value="KAJ2805308.1"/>
    <property type="molecule type" value="Genomic_DNA"/>
</dbReference>
<dbReference type="AlphaFoldDB" id="A0A9W8I0L1"/>
<comment type="caution">
    <text evidence="2">The sequence shown here is derived from an EMBL/GenBank/DDBJ whole genome shotgun (WGS) entry which is preliminary data.</text>
</comment>
<feature type="signal peptide" evidence="1">
    <location>
        <begin position="1"/>
        <end position="22"/>
    </location>
</feature>
<dbReference type="Proteomes" id="UP001140094">
    <property type="component" value="Unassembled WGS sequence"/>
</dbReference>
<proteinExistence type="predicted"/>
<accession>A0A9W8I0L1</accession>
<reference evidence="2" key="1">
    <citation type="submission" date="2022-07" db="EMBL/GenBank/DDBJ databases">
        <title>Phylogenomic reconstructions and comparative analyses of Kickxellomycotina fungi.</title>
        <authorList>
            <person name="Reynolds N.K."/>
            <person name="Stajich J.E."/>
            <person name="Barry K."/>
            <person name="Grigoriev I.V."/>
            <person name="Crous P."/>
            <person name="Smith M.E."/>
        </authorList>
    </citation>
    <scope>NUCLEOTIDE SEQUENCE</scope>
    <source>
        <strain evidence="2">NRRL 1565</strain>
    </source>
</reference>
<organism evidence="2 3">
    <name type="scientific">Coemansia guatemalensis</name>
    <dbReference type="NCBI Taxonomy" id="2761395"/>
    <lineage>
        <taxon>Eukaryota</taxon>
        <taxon>Fungi</taxon>
        <taxon>Fungi incertae sedis</taxon>
        <taxon>Zoopagomycota</taxon>
        <taxon>Kickxellomycotina</taxon>
        <taxon>Kickxellomycetes</taxon>
        <taxon>Kickxellales</taxon>
        <taxon>Kickxellaceae</taxon>
        <taxon>Coemansia</taxon>
    </lineage>
</organism>
<keyword evidence="1" id="KW-0732">Signal</keyword>
<protein>
    <submittedName>
        <fullName evidence="2">Uncharacterized protein</fullName>
    </submittedName>
</protein>
<evidence type="ECO:0000256" key="1">
    <source>
        <dbReference type="SAM" id="SignalP"/>
    </source>
</evidence>
<feature type="chain" id="PRO_5040956842" evidence="1">
    <location>
        <begin position="23"/>
        <end position="68"/>
    </location>
</feature>
<evidence type="ECO:0000313" key="3">
    <source>
        <dbReference type="Proteomes" id="UP001140094"/>
    </source>
</evidence>
<dbReference type="OrthoDB" id="10334646at2759"/>
<keyword evidence="3" id="KW-1185">Reference proteome</keyword>
<sequence>MKLTTLTAFSLISCVAMAAAEADPSADPSPEAQVGGPVSNWRWRQCYWRCRHHWNFSHCMRRCMGPWA</sequence>
<gene>
    <name evidence="2" type="ORF">H4R20_002143</name>
</gene>
<evidence type="ECO:0000313" key="2">
    <source>
        <dbReference type="EMBL" id="KAJ2805308.1"/>
    </source>
</evidence>